<proteinExistence type="predicted"/>
<reference evidence="1 2" key="1">
    <citation type="submission" date="2017-06" db="EMBL/GenBank/DDBJ databases">
        <title>Cultured bacterium strain Saccharothrix yanglingensis Hhs.015.</title>
        <authorList>
            <person name="Xia Y."/>
        </authorList>
    </citation>
    <scope>NUCLEOTIDE SEQUENCE [LARGE SCALE GENOMIC DNA]</scope>
    <source>
        <strain evidence="1 2">Hhs.015</strain>
    </source>
</reference>
<comment type="caution">
    <text evidence="1">The sequence shown here is derived from an EMBL/GenBank/DDBJ whole genome shotgun (WGS) entry which is preliminary data.</text>
</comment>
<dbReference type="EMBL" id="NSDM01000005">
    <property type="protein sequence ID" value="MDQ2584917.1"/>
    <property type="molecule type" value="Genomic_DNA"/>
</dbReference>
<accession>A0ABU0WYH7</accession>
<evidence type="ECO:0000313" key="2">
    <source>
        <dbReference type="Proteomes" id="UP001225605"/>
    </source>
</evidence>
<name>A0ABU0WYH7_9PSEU</name>
<gene>
    <name evidence="1" type="ORF">CKY47_13175</name>
</gene>
<evidence type="ECO:0000313" key="1">
    <source>
        <dbReference type="EMBL" id="MDQ2584917.1"/>
    </source>
</evidence>
<dbReference type="Proteomes" id="UP001225605">
    <property type="component" value="Unassembled WGS sequence"/>
</dbReference>
<protein>
    <recommendedName>
        <fullName evidence="3">Secreted protein</fullName>
    </recommendedName>
</protein>
<organism evidence="1 2">
    <name type="scientific">Saccharothrix yanglingensis</name>
    <dbReference type="NCBI Taxonomy" id="659496"/>
    <lineage>
        <taxon>Bacteria</taxon>
        <taxon>Bacillati</taxon>
        <taxon>Actinomycetota</taxon>
        <taxon>Actinomycetes</taxon>
        <taxon>Pseudonocardiales</taxon>
        <taxon>Pseudonocardiaceae</taxon>
        <taxon>Saccharothrix</taxon>
    </lineage>
</organism>
<dbReference type="RefSeq" id="WP_306746073.1">
    <property type="nucleotide sequence ID" value="NZ_NSDM01000005.1"/>
</dbReference>
<evidence type="ECO:0008006" key="3">
    <source>
        <dbReference type="Google" id="ProtNLM"/>
    </source>
</evidence>
<sequence>MRDLRFTDWVFVVAAAAVVVAGGLALSTPSPPGSATHSTHQRAADLVPAAHGDGLSDNESGYRLEQVTTPGTRGDAVPVAFRVIGPDGLPRTGFRENQTKQLHLFAVRDDMHVFRHVHPTLVGDEWHTALDLPDGGAYRMFVEFVPHDTADPRHPVVLGVPFSVPGDTTLVPVPAPDVEAVTSDGYTVTRVDEPVTPTALRPQRLRFAVRAPDGEPVRALDPHLGAYGHVTGFHTVLLSATHLHPLEPLGVPLTGGGLSFQAVFAERGEHRLFLEFSHGGSTHTAAVTVEVV</sequence>
<keyword evidence="2" id="KW-1185">Reference proteome</keyword>